<dbReference type="RefSeq" id="WP_155453444.1">
    <property type="nucleotide sequence ID" value="NZ_WNKX01000004.1"/>
</dbReference>
<evidence type="ECO:0000313" key="6">
    <source>
        <dbReference type="Proteomes" id="UP000472320"/>
    </source>
</evidence>
<dbReference type="Proteomes" id="UP000472320">
    <property type="component" value="Unassembled WGS sequence"/>
</dbReference>
<comment type="caution">
    <text evidence="5">The sequence shown here is derived from an EMBL/GenBank/DDBJ whole genome shotgun (WGS) entry which is preliminary data.</text>
</comment>
<dbReference type="EMBL" id="WNKX01000004">
    <property type="protein sequence ID" value="MTW10382.1"/>
    <property type="molecule type" value="Genomic_DNA"/>
</dbReference>
<gene>
    <name evidence="5" type="ORF">GM658_07170</name>
</gene>
<name>A0A6L6QDA9_9BURK</name>
<evidence type="ECO:0000256" key="3">
    <source>
        <dbReference type="ARBA" id="ARBA00023235"/>
    </source>
</evidence>
<proteinExistence type="predicted"/>
<protein>
    <recommendedName>
        <fullName evidence="1">peptidylprolyl isomerase</fullName>
        <ecNumber evidence="1">5.2.1.8</ecNumber>
    </recommendedName>
</protein>
<dbReference type="InterPro" id="IPR002130">
    <property type="entry name" value="Cyclophilin-type_PPIase_dom"/>
</dbReference>
<dbReference type="InterPro" id="IPR029000">
    <property type="entry name" value="Cyclophilin-like_dom_sf"/>
</dbReference>
<keyword evidence="3 5" id="KW-0413">Isomerase</keyword>
<organism evidence="5 6">
    <name type="scientific">Massilia eburnea</name>
    <dbReference type="NCBI Taxonomy" id="1776165"/>
    <lineage>
        <taxon>Bacteria</taxon>
        <taxon>Pseudomonadati</taxon>
        <taxon>Pseudomonadota</taxon>
        <taxon>Betaproteobacteria</taxon>
        <taxon>Burkholderiales</taxon>
        <taxon>Oxalobacteraceae</taxon>
        <taxon>Telluria group</taxon>
        <taxon>Massilia</taxon>
    </lineage>
</organism>
<dbReference type="PROSITE" id="PS50072">
    <property type="entry name" value="CSA_PPIASE_2"/>
    <property type="match status" value="1"/>
</dbReference>
<dbReference type="Gene3D" id="2.40.100.10">
    <property type="entry name" value="Cyclophilin-like"/>
    <property type="match status" value="1"/>
</dbReference>
<evidence type="ECO:0000256" key="1">
    <source>
        <dbReference type="ARBA" id="ARBA00013194"/>
    </source>
</evidence>
<dbReference type="InterPro" id="IPR044665">
    <property type="entry name" value="E_coli_cyclophilin_A-like"/>
</dbReference>
<keyword evidence="2" id="KW-0697">Rotamase</keyword>
<dbReference type="PANTHER" id="PTHR43246">
    <property type="entry name" value="PEPTIDYL-PROLYL CIS-TRANS ISOMERASE CYP38, CHLOROPLASTIC"/>
    <property type="match status" value="1"/>
</dbReference>
<evidence type="ECO:0000313" key="5">
    <source>
        <dbReference type="EMBL" id="MTW10382.1"/>
    </source>
</evidence>
<feature type="domain" description="PPIase cyclophilin-type" evidence="4">
    <location>
        <begin position="40"/>
        <end position="227"/>
    </location>
</feature>
<evidence type="ECO:0000259" key="4">
    <source>
        <dbReference type="PROSITE" id="PS50072"/>
    </source>
</evidence>
<keyword evidence="6" id="KW-1185">Reference proteome</keyword>
<sequence>MAAPLKELPPKPTVSDIIKSSKPAEWRQLDPANTLYMDLPAGRVIIELAPAFAPNHIANIRTMATEGYWDGLWIYRSQDNWVVQWGDPNEEKPKSLGTAKAKLEQEFTVPMKNDTQFTRMPDKDGYAPQVGHSNGFPAARDPKTGQTWLAHCYGMVGVARGNESDSGNGGTLYAVIGNSPRHLDRNITVVGRVVSGMPLLSVLPRGPAPMGMFEKEENWVPIKSVKLAADVPEAERSKFEVMRTDSASFKAVTEAQRNRGGPWTKYAAGHVDLCNVPIPVRETK</sequence>
<dbReference type="GO" id="GO:0003755">
    <property type="term" value="F:peptidyl-prolyl cis-trans isomerase activity"/>
    <property type="evidence" value="ECO:0007669"/>
    <property type="project" value="UniProtKB-KW"/>
</dbReference>
<dbReference type="Pfam" id="PF00160">
    <property type="entry name" value="Pro_isomerase"/>
    <property type="match status" value="1"/>
</dbReference>
<evidence type="ECO:0000256" key="2">
    <source>
        <dbReference type="ARBA" id="ARBA00023110"/>
    </source>
</evidence>
<dbReference type="AlphaFoldDB" id="A0A6L6QDA9"/>
<dbReference type="SUPFAM" id="SSF50891">
    <property type="entry name" value="Cyclophilin-like"/>
    <property type="match status" value="1"/>
</dbReference>
<reference evidence="5 6" key="1">
    <citation type="submission" date="2019-11" db="EMBL/GenBank/DDBJ databases">
        <title>Type strains purchased from KCTC, JCM and DSMZ.</title>
        <authorList>
            <person name="Lu H."/>
        </authorList>
    </citation>
    <scope>NUCLEOTIDE SEQUENCE [LARGE SCALE GENOMIC DNA]</scope>
    <source>
        <strain evidence="5 6">JCM 31587</strain>
    </source>
</reference>
<accession>A0A6L6QDA9</accession>
<dbReference type="EC" id="5.2.1.8" evidence="1"/>
<dbReference type="OrthoDB" id="9807797at2"/>